<name>A0ABP6EYT6_9ACTN</name>
<dbReference type="Gene3D" id="3.30.300.30">
    <property type="match status" value="1"/>
</dbReference>
<dbReference type="InterPro" id="IPR045851">
    <property type="entry name" value="AMP-bd_C_sf"/>
</dbReference>
<evidence type="ECO:0000256" key="1">
    <source>
        <dbReference type="ARBA" id="ARBA00006432"/>
    </source>
</evidence>
<dbReference type="PANTHER" id="PTHR22754:SF32">
    <property type="entry name" value="DISCO-INTERACTING PROTEIN 2"/>
    <property type="match status" value="1"/>
</dbReference>
<protein>
    <recommendedName>
        <fullName evidence="3">AMP-dependent synthetase/ligase domain-containing protein</fullName>
    </recommendedName>
</protein>
<dbReference type="PANTHER" id="PTHR22754">
    <property type="entry name" value="DISCO-INTERACTING PROTEIN 2 DIP2 -RELATED"/>
    <property type="match status" value="1"/>
</dbReference>
<keyword evidence="5" id="KW-1185">Reference proteome</keyword>
<evidence type="ECO:0000313" key="5">
    <source>
        <dbReference type="Proteomes" id="UP001500994"/>
    </source>
</evidence>
<dbReference type="Gene3D" id="3.40.50.12780">
    <property type="entry name" value="N-terminal domain of ligase-like"/>
    <property type="match status" value="1"/>
</dbReference>
<dbReference type="RefSeq" id="WP_344581749.1">
    <property type="nucleotide sequence ID" value="NZ_BAAARK010000024.1"/>
</dbReference>
<organism evidence="4 5">
    <name type="scientific">Streptomyces lunalinharesii</name>
    <dbReference type="NCBI Taxonomy" id="333384"/>
    <lineage>
        <taxon>Bacteria</taxon>
        <taxon>Bacillati</taxon>
        <taxon>Actinomycetota</taxon>
        <taxon>Actinomycetes</taxon>
        <taxon>Kitasatosporales</taxon>
        <taxon>Streptomycetaceae</taxon>
        <taxon>Streptomyces</taxon>
    </lineage>
</organism>
<dbReference type="SUPFAM" id="SSF56801">
    <property type="entry name" value="Acetyl-CoA synthetase-like"/>
    <property type="match status" value="1"/>
</dbReference>
<dbReference type="InterPro" id="IPR000873">
    <property type="entry name" value="AMP-dep_synth/lig_dom"/>
</dbReference>
<feature type="compositionally biased region" description="Polar residues" evidence="2">
    <location>
        <begin position="1"/>
        <end position="13"/>
    </location>
</feature>
<gene>
    <name evidence="4" type="ORF">GCM10009864_59640</name>
</gene>
<dbReference type="InterPro" id="IPR042099">
    <property type="entry name" value="ANL_N_sf"/>
</dbReference>
<comment type="caution">
    <text evidence="4">The sequence shown here is derived from an EMBL/GenBank/DDBJ whole genome shotgun (WGS) entry which is preliminary data.</text>
</comment>
<dbReference type="EMBL" id="BAAARK010000024">
    <property type="protein sequence ID" value="GAA2679491.1"/>
    <property type="molecule type" value="Genomic_DNA"/>
</dbReference>
<evidence type="ECO:0000256" key="2">
    <source>
        <dbReference type="SAM" id="MobiDB-lite"/>
    </source>
</evidence>
<sequence length="535" mass="56851">MDNAMTTGQQQVRYETHRHTPATPPQEPDQASALADLCARIEGLTAPLPVHRTSGAPLDARALVAEARKQAALASDLTGRPVLVLDDLPENVLTGFLAAALAGALPLVVSPSRPGESQSSVRNRVLTVAESVGAHRVHTGGQWQDLPRPTTPVSDPTDPAQTAYLQFSSGSCGPPRPLRIPHRSLGLQLRLLASTFSVGDTDIVGSWLPLSHDMGLIGGALLALHLRRPLVLWSPAEFMRSPRAWVNRMAETGVTYFPVIPAGMHVTAKALATSGTRPPLRTVPVGADVLRAPVLRAFEETLPNAPVDVIRPCYGMSDATLMVTCAPAGRRWRTVPLPDGARGPGLAALPGGSPTVSVGAPIPQHDVWIERDGRRVGEHVIGEVKVRSATRCAGPYGRPGPVSADTVVDTGDLGFMADGELVFAGRGREVIRVGGEDFLPSAVEEFVVREGYAKHGRVAAVGVTDTAAGRMVVVIEDEQAGDRERRALLRTARTGGVPVSDVRFVARDWLPKTTSGKLQRLRIAAALEGREEEPS</sequence>
<reference evidence="5" key="1">
    <citation type="journal article" date="2019" name="Int. J. Syst. Evol. Microbiol.">
        <title>The Global Catalogue of Microorganisms (GCM) 10K type strain sequencing project: providing services to taxonomists for standard genome sequencing and annotation.</title>
        <authorList>
            <consortium name="The Broad Institute Genomics Platform"/>
            <consortium name="The Broad Institute Genome Sequencing Center for Infectious Disease"/>
            <person name="Wu L."/>
            <person name="Ma J."/>
        </authorList>
    </citation>
    <scope>NUCLEOTIDE SEQUENCE [LARGE SCALE GENOMIC DNA]</scope>
    <source>
        <strain evidence="5">JCM 16374</strain>
    </source>
</reference>
<evidence type="ECO:0000313" key="4">
    <source>
        <dbReference type="EMBL" id="GAA2679491.1"/>
    </source>
</evidence>
<accession>A0ABP6EYT6</accession>
<dbReference type="Pfam" id="PF00501">
    <property type="entry name" value="AMP-binding"/>
    <property type="match status" value="1"/>
</dbReference>
<comment type="similarity">
    <text evidence="1">Belongs to the ATP-dependent AMP-binding enzyme family.</text>
</comment>
<dbReference type="Proteomes" id="UP001500994">
    <property type="component" value="Unassembled WGS sequence"/>
</dbReference>
<evidence type="ECO:0000259" key="3">
    <source>
        <dbReference type="Pfam" id="PF00501"/>
    </source>
</evidence>
<feature type="region of interest" description="Disordered" evidence="2">
    <location>
        <begin position="1"/>
        <end position="30"/>
    </location>
</feature>
<feature type="domain" description="AMP-dependent synthetase/ligase" evidence="3">
    <location>
        <begin position="143"/>
        <end position="389"/>
    </location>
</feature>
<proteinExistence type="inferred from homology"/>